<accession>A0A5N6HPL5</accession>
<gene>
    <name evidence="1" type="ORF">BDV37DRAFT_286779</name>
</gene>
<keyword evidence="2" id="KW-1185">Reference proteome</keyword>
<dbReference type="AlphaFoldDB" id="A0A5N7D1I5"/>
<dbReference type="SUPFAM" id="SSF47336">
    <property type="entry name" value="ACP-like"/>
    <property type="match status" value="1"/>
</dbReference>
<reference evidence="1 2" key="1">
    <citation type="submission" date="2019-04" db="EMBL/GenBank/DDBJ databases">
        <authorList>
            <consortium name="DOE Joint Genome Institute"/>
            <person name="Mondo S."/>
            <person name="Kjaerbolling I."/>
            <person name="Vesth T."/>
            <person name="Frisvad J.C."/>
            <person name="Nybo J.L."/>
            <person name="Theobald S."/>
            <person name="Kildgaard S."/>
            <person name="Isbrandt T."/>
            <person name="Kuo A."/>
            <person name="Sato A."/>
            <person name="Lyhne E.K."/>
            <person name="Kogle M.E."/>
            <person name="Wiebenga A."/>
            <person name="Kun R.S."/>
            <person name="Lubbers R.J."/>
            <person name="Makela M.R."/>
            <person name="Barry K."/>
            <person name="Chovatia M."/>
            <person name="Clum A."/>
            <person name="Daum C."/>
            <person name="Haridas S."/>
            <person name="He G."/>
            <person name="LaButti K."/>
            <person name="Lipzen A."/>
            <person name="Riley R."/>
            <person name="Salamov A."/>
            <person name="Simmons B.A."/>
            <person name="Magnuson J.K."/>
            <person name="Henrissat B."/>
            <person name="Mortensen U.H."/>
            <person name="Larsen T.O."/>
            <person name="Devries R.P."/>
            <person name="Grigoriev I.V."/>
            <person name="Machida M."/>
            <person name="Baker S.E."/>
            <person name="Andersen M.R."/>
            <person name="Cantor M.N."/>
            <person name="Hua S.X."/>
        </authorList>
    </citation>
    <scope>NUCLEOTIDE SEQUENCE [LARGE SCALE GENOMIC DNA]</scope>
    <source>
        <strain evidence="1 2">CBS 119388</strain>
    </source>
</reference>
<accession>A0A5N7D1I5</accession>
<proteinExistence type="predicted"/>
<sequence length="300" mass="34934">MVNVKLIVCGYHRKYSINHVKWKDLPTVAERLIGFLEGHIGEFSRDTDYDEEYTIAYRSNLPEDTNENAILYALDEVVDCFLNPELGIRVARYQDSSYAGCQWWHIKQNSYISTQMFFSALQGKEAYNLPDLKSERCPDCDCSWDDPNANNRDQEIRLFENKTSYEKSWYRYRDILEGRMDYIDGELITLDNGNQDGDDDAGYGSDGNIDQDHGDIESRIKSMIMEEGVDDEEIEDTPLPFLLRCNRHLIRMLLTNIQMEFGVELDPRRLIKFDTVEDLAGYIRQLPNNTNSDYEDSDSD</sequence>
<evidence type="ECO:0000313" key="1">
    <source>
        <dbReference type="EMBL" id="KAE8400281.1"/>
    </source>
</evidence>
<organism evidence="1 2">
    <name type="scientific">Aspergillus pseudonomiae</name>
    <dbReference type="NCBI Taxonomy" id="1506151"/>
    <lineage>
        <taxon>Eukaryota</taxon>
        <taxon>Fungi</taxon>
        <taxon>Dikarya</taxon>
        <taxon>Ascomycota</taxon>
        <taxon>Pezizomycotina</taxon>
        <taxon>Eurotiomycetes</taxon>
        <taxon>Eurotiomycetidae</taxon>
        <taxon>Eurotiales</taxon>
        <taxon>Aspergillaceae</taxon>
        <taxon>Aspergillus</taxon>
        <taxon>Aspergillus subgen. Circumdati</taxon>
    </lineage>
</organism>
<dbReference type="InterPro" id="IPR036736">
    <property type="entry name" value="ACP-like_sf"/>
</dbReference>
<name>A0A5N7D1I5_9EURO</name>
<dbReference type="Proteomes" id="UP000325579">
    <property type="component" value="Unassembled WGS sequence"/>
</dbReference>
<dbReference type="EMBL" id="ML736818">
    <property type="protein sequence ID" value="KAE8400281.1"/>
    <property type="molecule type" value="Genomic_DNA"/>
</dbReference>
<dbReference type="GeneID" id="43672680"/>
<protein>
    <submittedName>
        <fullName evidence="1">Uncharacterized protein</fullName>
    </submittedName>
</protein>
<evidence type="ECO:0000313" key="2">
    <source>
        <dbReference type="Proteomes" id="UP000325579"/>
    </source>
</evidence>
<dbReference type="OrthoDB" id="10617771at2759"/>
<dbReference type="RefSeq" id="XP_031937600.1">
    <property type="nucleotide sequence ID" value="XM_032087989.1"/>
</dbReference>